<gene>
    <name evidence="1" type="ORF">L6164_003962</name>
</gene>
<evidence type="ECO:0000313" key="1">
    <source>
        <dbReference type="EMBL" id="KAI4355164.1"/>
    </source>
</evidence>
<keyword evidence="2" id="KW-1185">Reference proteome</keyword>
<sequence>MDIKLCSLLIISLSIISTINAGIVVYWGQDEREGSLADACNSGLYSIVNIAFLSKFGNGQRPELNLAGHCDPASNGCQWLSNSIRTCQSKGIKVLLSIGGGAGSYGFSSADDARSVANYIWNNFLGGRSNSRPLGDAQLDGVDFDIELGGGVNFYADLAGKLTELGVQGGKKVYLSAAPQCPFPDHWLNTALSTGLFDFVWVQFYNNPPCQYSSNSPANFKNSWNKWTSSIKAGKFYVGLPASQAAAGSGYVPPQTLINQVLPFVKNSAKYGGVMLWDRNNDKQTGYSSQIRGSV</sequence>
<evidence type="ECO:0000313" key="2">
    <source>
        <dbReference type="Proteomes" id="UP000828941"/>
    </source>
</evidence>
<reference evidence="1 2" key="1">
    <citation type="journal article" date="2022" name="DNA Res.">
        <title>Chromosomal-level genome assembly of the orchid tree Bauhinia variegata (Leguminosae; Cercidoideae) supports the allotetraploid origin hypothesis of Bauhinia.</title>
        <authorList>
            <person name="Zhong Y."/>
            <person name="Chen Y."/>
            <person name="Zheng D."/>
            <person name="Pang J."/>
            <person name="Liu Y."/>
            <person name="Luo S."/>
            <person name="Meng S."/>
            <person name="Qian L."/>
            <person name="Wei D."/>
            <person name="Dai S."/>
            <person name="Zhou R."/>
        </authorList>
    </citation>
    <scope>NUCLEOTIDE SEQUENCE [LARGE SCALE GENOMIC DNA]</scope>
    <source>
        <strain evidence="1">BV-YZ2020</strain>
    </source>
</reference>
<proteinExistence type="predicted"/>
<dbReference type="EMBL" id="CM039427">
    <property type="protein sequence ID" value="KAI4355164.1"/>
    <property type="molecule type" value="Genomic_DNA"/>
</dbReference>
<accession>A0ACB9Q4G0</accession>
<comment type="caution">
    <text evidence="1">The sequence shown here is derived from an EMBL/GenBank/DDBJ whole genome shotgun (WGS) entry which is preliminary data.</text>
</comment>
<dbReference type="Proteomes" id="UP000828941">
    <property type="component" value="Chromosome 2"/>
</dbReference>
<protein>
    <submittedName>
        <fullName evidence="1">Uncharacterized protein</fullName>
    </submittedName>
</protein>
<name>A0ACB9Q4G0_BAUVA</name>
<organism evidence="1 2">
    <name type="scientific">Bauhinia variegata</name>
    <name type="common">Purple orchid tree</name>
    <name type="synonym">Phanera variegata</name>
    <dbReference type="NCBI Taxonomy" id="167791"/>
    <lineage>
        <taxon>Eukaryota</taxon>
        <taxon>Viridiplantae</taxon>
        <taxon>Streptophyta</taxon>
        <taxon>Embryophyta</taxon>
        <taxon>Tracheophyta</taxon>
        <taxon>Spermatophyta</taxon>
        <taxon>Magnoliopsida</taxon>
        <taxon>eudicotyledons</taxon>
        <taxon>Gunneridae</taxon>
        <taxon>Pentapetalae</taxon>
        <taxon>rosids</taxon>
        <taxon>fabids</taxon>
        <taxon>Fabales</taxon>
        <taxon>Fabaceae</taxon>
        <taxon>Cercidoideae</taxon>
        <taxon>Cercideae</taxon>
        <taxon>Bauhiniinae</taxon>
        <taxon>Bauhinia</taxon>
    </lineage>
</organism>